<comment type="similarity">
    <text evidence="7">Belongs to the binding-protein-dependent transport system permease family.</text>
</comment>
<accession>A0A2A9G483</accession>
<protein>
    <submittedName>
        <fullName evidence="9">Peptide/nickel transport system permease protein</fullName>
    </submittedName>
</protein>
<evidence type="ECO:0000256" key="4">
    <source>
        <dbReference type="ARBA" id="ARBA00022692"/>
    </source>
</evidence>
<comment type="caution">
    <text evidence="9">The sequence shown here is derived from an EMBL/GenBank/DDBJ whole genome shotgun (WGS) entry which is preliminary data.</text>
</comment>
<keyword evidence="10" id="KW-1185">Reference proteome</keyword>
<gene>
    <name evidence="9" type="ORF">ATK36_1147</name>
</gene>
<keyword evidence="5 7" id="KW-1133">Transmembrane helix</keyword>
<dbReference type="InterPro" id="IPR000515">
    <property type="entry name" value="MetI-like"/>
</dbReference>
<feature type="domain" description="ABC transmembrane type-1" evidence="8">
    <location>
        <begin position="92"/>
        <end position="277"/>
    </location>
</feature>
<dbReference type="PROSITE" id="PS50928">
    <property type="entry name" value="ABC_TM1"/>
    <property type="match status" value="1"/>
</dbReference>
<dbReference type="InterPro" id="IPR050366">
    <property type="entry name" value="BP-dependent_transpt_permease"/>
</dbReference>
<reference evidence="9 10" key="1">
    <citation type="submission" date="2017-10" db="EMBL/GenBank/DDBJ databases">
        <title>Sequencing the genomes of 1000 actinobacteria strains.</title>
        <authorList>
            <person name="Klenk H.-P."/>
        </authorList>
    </citation>
    <scope>NUCLEOTIDE SEQUENCE [LARGE SCALE GENOMIC DNA]</scope>
    <source>
        <strain evidence="9 10">DSM 46092</strain>
    </source>
</reference>
<dbReference type="InterPro" id="IPR035906">
    <property type="entry name" value="MetI-like_sf"/>
</dbReference>
<evidence type="ECO:0000256" key="3">
    <source>
        <dbReference type="ARBA" id="ARBA00022475"/>
    </source>
</evidence>
<dbReference type="SUPFAM" id="SSF161098">
    <property type="entry name" value="MetI-like"/>
    <property type="match status" value="1"/>
</dbReference>
<dbReference type="InterPro" id="IPR025966">
    <property type="entry name" value="OppC_N"/>
</dbReference>
<evidence type="ECO:0000313" key="10">
    <source>
        <dbReference type="Proteomes" id="UP000243542"/>
    </source>
</evidence>
<dbReference type="Gene3D" id="1.10.3720.10">
    <property type="entry name" value="MetI-like"/>
    <property type="match status" value="1"/>
</dbReference>
<evidence type="ECO:0000259" key="8">
    <source>
        <dbReference type="PROSITE" id="PS50928"/>
    </source>
</evidence>
<dbReference type="GO" id="GO:0005886">
    <property type="term" value="C:plasma membrane"/>
    <property type="evidence" value="ECO:0007669"/>
    <property type="project" value="UniProtKB-SubCell"/>
</dbReference>
<organism evidence="9 10">
    <name type="scientific">Amycolatopsis sulphurea</name>
    <dbReference type="NCBI Taxonomy" id="76022"/>
    <lineage>
        <taxon>Bacteria</taxon>
        <taxon>Bacillati</taxon>
        <taxon>Actinomycetota</taxon>
        <taxon>Actinomycetes</taxon>
        <taxon>Pseudonocardiales</taxon>
        <taxon>Pseudonocardiaceae</taxon>
        <taxon>Amycolatopsis</taxon>
    </lineage>
</organism>
<dbReference type="Pfam" id="PF00528">
    <property type="entry name" value="BPD_transp_1"/>
    <property type="match status" value="1"/>
</dbReference>
<dbReference type="Pfam" id="PF12911">
    <property type="entry name" value="OppC_N"/>
    <property type="match status" value="1"/>
</dbReference>
<dbReference type="AlphaFoldDB" id="A0A2A9G483"/>
<feature type="transmembrane region" description="Helical" evidence="7">
    <location>
        <begin position="257"/>
        <end position="277"/>
    </location>
</feature>
<evidence type="ECO:0000313" key="9">
    <source>
        <dbReference type="EMBL" id="PFG57555.1"/>
    </source>
</evidence>
<dbReference type="GO" id="GO:0055085">
    <property type="term" value="P:transmembrane transport"/>
    <property type="evidence" value="ECO:0007669"/>
    <property type="project" value="InterPro"/>
</dbReference>
<feature type="transmembrane region" description="Helical" evidence="7">
    <location>
        <begin position="204"/>
        <end position="237"/>
    </location>
</feature>
<keyword evidence="4 7" id="KW-0812">Transmembrane</keyword>
<dbReference type="PANTHER" id="PTHR43386:SF25">
    <property type="entry name" value="PEPTIDE ABC TRANSPORTER PERMEASE PROTEIN"/>
    <property type="match status" value="1"/>
</dbReference>
<evidence type="ECO:0000256" key="1">
    <source>
        <dbReference type="ARBA" id="ARBA00004651"/>
    </source>
</evidence>
<dbReference type="PANTHER" id="PTHR43386">
    <property type="entry name" value="OLIGOPEPTIDE TRANSPORT SYSTEM PERMEASE PROTEIN APPC"/>
    <property type="match status" value="1"/>
</dbReference>
<keyword evidence="3" id="KW-1003">Cell membrane</keyword>
<dbReference type="EMBL" id="PDJK01000001">
    <property type="protein sequence ID" value="PFG57555.1"/>
    <property type="molecule type" value="Genomic_DNA"/>
</dbReference>
<evidence type="ECO:0000256" key="5">
    <source>
        <dbReference type="ARBA" id="ARBA00022989"/>
    </source>
</evidence>
<comment type="subcellular location">
    <subcellularLocation>
        <location evidence="1 7">Cell membrane</location>
        <topology evidence="1 7">Multi-pass membrane protein</topology>
    </subcellularLocation>
</comment>
<feature type="transmembrane region" description="Helical" evidence="7">
    <location>
        <begin position="92"/>
        <end position="115"/>
    </location>
</feature>
<proteinExistence type="inferred from homology"/>
<sequence>MTVAEYDLGQARDKPRLIRRLRRVRGAVVVSFVIMGLALVMALFGEWLVPQDPAAQDLTAALAHPSGAHWLGTDELGRDVFSRLIAGSRTAFFAPLVVAGGAMLFGNVLGLLAGYRGGVIDAFIMRLADVLMAVPGLLIIIVVAGTIGGGFWTAVILLTALMIPFDARVVRGATLEQVPRPYVEAARTLGVPDRRIMFLHIWPNISAVVVANTCIGYANALVGLSGLSFLGIGVTPGSPDWGQMLSDGQASLFENPIATLAPGAAVVLIGVAMNIIGDWGYDRISGRGGER</sequence>
<feature type="transmembrane region" description="Helical" evidence="7">
    <location>
        <begin position="127"/>
        <end position="145"/>
    </location>
</feature>
<dbReference type="CDD" id="cd06261">
    <property type="entry name" value="TM_PBP2"/>
    <property type="match status" value="1"/>
</dbReference>
<dbReference type="RefSeq" id="WP_098510115.1">
    <property type="nucleotide sequence ID" value="NZ_JBIAKZ010000006.1"/>
</dbReference>
<feature type="transmembrane region" description="Helical" evidence="7">
    <location>
        <begin position="24"/>
        <end position="44"/>
    </location>
</feature>
<keyword evidence="6 7" id="KW-0472">Membrane</keyword>
<dbReference type="Proteomes" id="UP000243542">
    <property type="component" value="Unassembled WGS sequence"/>
</dbReference>
<evidence type="ECO:0000256" key="2">
    <source>
        <dbReference type="ARBA" id="ARBA00022448"/>
    </source>
</evidence>
<keyword evidence="2 7" id="KW-0813">Transport</keyword>
<evidence type="ECO:0000256" key="6">
    <source>
        <dbReference type="ARBA" id="ARBA00023136"/>
    </source>
</evidence>
<evidence type="ECO:0000256" key="7">
    <source>
        <dbReference type="RuleBase" id="RU363032"/>
    </source>
</evidence>
<name>A0A2A9G483_9PSEU</name>